<dbReference type="AlphaFoldDB" id="A0A1C6S9L9"/>
<evidence type="ECO:0000256" key="1">
    <source>
        <dbReference type="SAM" id="MobiDB-lite"/>
    </source>
</evidence>
<proteinExistence type="predicted"/>
<gene>
    <name evidence="2" type="ORF">GA0070616_3225</name>
</gene>
<keyword evidence="3" id="KW-1185">Reference proteome</keyword>
<evidence type="ECO:0000313" key="3">
    <source>
        <dbReference type="Proteomes" id="UP000199699"/>
    </source>
</evidence>
<dbReference type="EMBL" id="FMHT01000003">
    <property type="protein sequence ID" value="SCL26031.1"/>
    <property type="molecule type" value="Genomic_DNA"/>
</dbReference>
<dbReference type="STRING" id="145857.GA0070616_3225"/>
<name>A0A1C6S9L9_9ACTN</name>
<reference evidence="2 3" key="1">
    <citation type="submission" date="2016-06" db="EMBL/GenBank/DDBJ databases">
        <authorList>
            <person name="Kjaerup R.B."/>
            <person name="Dalgaard T.S."/>
            <person name="Juul-Madsen H.R."/>
        </authorList>
    </citation>
    <scope>NUCLEOTIDE SEQUENCE [LARGE SCALE GENOMIC DNA]</scope>
    <source>
        <strain evidence="2 3">DSM 43818</strain>
    </source>
</reference>
<protein>
    <submittedName>
        <fullName evidence="2">Uncharacterized protein</fullName>
    </submittedName>
</protein>
<sequence length="141" mass="15342">MDSMFDPADDPGSDRSPRLSVGDPELRKTRRLARECATCIFKPGNPMHLDPGRLKQMVTEARSDAGYIICHSTLPYAGYPEAKPAICRGFADRYSTQVLQVIERLFGFVEVDSPGEDADGTDDTAPPHDNTTGTAQPRSAG</sequence>
<evidence type="ECO:0000313" key="2">
    <source>
        <dbReference type="EMBL" id="SCL26031.1"/>
    </source>
</evidence>
<dbReference type="RefSeq" id="WP_245712787.1">
    <property type="nucleotide sequence ID" value="NZ_FMHT01000003.1"/>
</dbReference>
<accession>A0A1C6S9L9</accession>
<organism evidence="2 3">
    <name type="scientific">Micromonospora nigra</name>
    <dbReference type="NCBI Taxonomy" id="145857"/>
    <lineage>
        <taxon>Bacteria</taxon>
        <taxon>Bacillati</taxon>
        <taxon>Actinomycetota</taxon>
        <taxon>Actinomycetes</taxon>
        <taxon>Micromonosporales</taxon>
        <taxon>Micromonosporaceae</taxon>
        <taxon>Micromonospora</taxon>
    </lineage>
</organism>
<dbReference type="Proteomes" id="UP000199699">
    <property type="component" value="Unassembled WGS sequence"/>
</dbReference>
<feature type="compositionally biased region" description="Polar residues" evidence="1">
    <location>
        <begin position="129"/>
        <end position="141"/>
    </location>
</feature>
<feature type="region of interest" description="Disordered" evidence="1">
    <location>
        <begin position="1"/>
        <end position="27"/>
    </location>
</feature>
<feature type="compositionally biased region" description="Acidic residues" evidence="1">
    <location>
        <begin position="113"/>
        <end position="122"/>
    </location>
</feature>
<feature type="region of interest" description="Disordered" evidence="1">
    <location>
        <begin position="112"/>
        <end position="141"/>
    </location>
</feature>